<name>A0AAV9QPZ3_9TELE</name>
<evidence type="ECO:0000313" key="1">
    <source>
        <dbReference type="EMBL" id="KAK5598504.1"/>
    </source>
</evidence>
<reference evidence="1 2" key="1">
    <citation type="submission" date="2021-06" db="EMBL/GenBank/DDBJ databases">
        <authorList>
            <person name="Palmer J.M."/>
        </authorList>
    </citation>
    <scope>NUCLEOTIDE SEQUENCE [LARGE SCALE GENOMIC DNA]</scope>
    <source>
        <strain evidence="1 2">MEX-2019</strain>
        <tissue evidence="1">Muscle</tissue>
    </source>
</reference>
<dbReference type="AlphaFoldDB" id="A0AAV9QPZ3"/>
<keyword evidence="2" id="KW-1185">Reference proteome</keyword>
<protein>
    <submittedName>
        <fullName evidence="1">Uncharacterized protein</fullName>
    </submittedName>
</protein>
<accession>A0AAV9QPZ3</accession>
<dbReference type="EMBL" id="JAHHUM010003065">
    <property type="protein sequence ID" value="KAK5598504.1"/>
    <property type="molecule type" value="Genomic_DNA"/>
</dbReference>
<dbReference type="Proteomes" id="UP001311232">
    <property type="component" value="Unassembled WGS sequence"/>
</dbReference>
<sequence>MWTPPAGAHQHRDPSAAWNGEALPARCNRAVDPALIQLLRWTSSRWSGSSTARSILSLNLRAAARSGWWRPAGKREQLVAQHKKQEEKTKALMAELKQRKRFIRTQQITACSTNHQQSQGATTYTGSVARVVWTDVTESTKPLSENSSLSPRATARLRLYARTTPSLLHTQVGQGTAHRPVPNRPVEQHHEPIQEVATTRDSGAIYALSREERDKRRHGHVPGDERRMSRSRAFYEGIKITRSEKIMCVVNVWSARWCDQPVLSPQVVIDCRAGGISESSLVI</sequence>
<proteinExistence type="predicted"/>
<organism evidence="1 2">
    <name type="scientific">Crenichthys baileyi</name>
    <name type="common">White River springfish</name>
    <dbReference type="NCBI Taxonomy" id="28760"/>
    <lineage>
        <taxon>Eukaryota</taxon>
        <taxon>Metazoa</taxon>
        <taxon>Chordata</taxon>
        <taxon>Craniata</taxon>
        <taxon>Vertebrata</taxon>
        <taxon>Euteleostomi</taxon>
        <taxon>Actinopterygii</taxon>
        <taxon>Neopterygii</taxon>
        <taxon>Teleostei</taxon>
        <taxon>Neoteleostei</taxon>
        <taxon>Acanthomorphata</taxon>
        <taxon>Ovalentaria</taxon>
        <taxon>Atherinomorphae</taxon>
        <taxon>Cyprinodontiformes</taxon>
        <taxon>Goodeidae</taxon>
        <taxon>Crenichthys</taxon>
    </lineage>
</organism>
<gene>
    <name evidence="1" type="ORF">CRENBAI_009435</name>
</gene>
<comment type="caution">
    <text evidence="1">The sequence shown here is derived from an EMBL/GenBank/DDBJ whole genome shotgun (WGS) entry which is preliminary data.</text>
</comment>
<evidence type="ECO:0000313" key="2">
    <source>
        <dbReference type="Proteomes" id="UP001311232"/>
    </source>
</evidence>